<keyword evidence="2" id="KW-0472">Membrane</keyword>
<feature type="signal peptide" evidence="3">
    <location>
        <begin position="1"/>
        <end position="26"/>
    </location>
</feature>
<proteinExistence type="predicted"/>
<feature type="region of interest" description="Disordered" evidence="1">
    <location>
        <begin position="66"/>
        <end position="164"/>
    </location>
</feature>
<evidence type="ECO:0000313" key="4">
    <source>
        <dbReference type="EMBL" id="PIL22304.1"/>
    </source>
</evidence>
<organism evidence="4 5">
    <name type="scientific">Ganoderma sinense ZZ0214-1</name>
    <dbReference type="NCBI Taxonomy" id="1077348"/>
    <lineage>
        <taxon>Eukaryota</taxon>
        <taxon>Fungi</taxon>
        <taxon>Dikarya</taxon>
        <taxon>Basidiomycota</taxon>
        <taxon>Agaricomycotina</taxon>
        <taxon>Agaricomycetes</taxon>
        <taxon>Polyporales</taxon>
        <taxon>Polyporaceae</taxon>
        <taxon>Ganoderma</taxon>
    </lineage>
</organism>
<protein>
    <recommendedName>
        <fullName evidence="6">Transporter</fullName>
    </recommendedName>
</protein>
<feature type="transmembrane region" description="Helical" evidence="2">
    <location>
        <begin position="36"/>
        <end position="53"/>
    </location>
</feature>
<evidence type="ECO:0000256" key="2">
    <source>
        <dbReference type="SAM" id="Phobius"/>
    </source>
</evidence>
<comment type="caution">
    <text evidence="4">The sequence shown here is derived from an EMBL/GenBank/DDBJ whole genome shotgun (WGS) entry which is preliminary data.</text>
</comment>
<evidence type="ECO:0008006" key="6">
    <source>
        <dbReference type="Google" id="ProtNLM"/>
    </source>
</evidence>
<keyword evidence="2" id="KW-1133">Transmembrane helix</keyword>
<feature type="chain" id="PRO_5013950173" description="Transporter" evidence="3">
    <location>
        <begin position="27"/>
        <end position="184"/>
    </location>
</feature>
<reference evidence="4 5" key="1">
    <citation type="journal article" date="2015" name="Sci. Rep.">
        <title>Chromosome-level genome map provides insights into diverse defense mechanisms in the medicinal fungus Ganoderma sinense.</title>
        <authorList>
            <person name="Zhu Y."/>
            <person name="Xu J."/>
            <person name="Sun C."/>
            <person name="Zhou S."/>
            <person name="Xu H."/>
            <person name="Nelson D.R."/>
            <person name="Qian J."/>
            <person name="Song J."/>
            <person name="Luo H."/>
            <person name="Xiang L."/>
            <person name="Li Y."/>
            <person name="Xu Z."/>
            <person name="Ji A."/>
            <person name="Wang L."/>
            <person name="Lu S."/>
            <person name="Hayward A."/>
            <person name="Sun W."/>
            <person name="Li X."/>
            <person name="Schwartz D.C."/>
            <person name="Wang Y."/>
            <person name="Chen S."/>
        </authorList>
    </citation>
    <scope>NUCLEOTIDE SEQUENCE [LARGE SCALE GENOMIC DNA]</scope>
    <source>
        <strain evidence="4 5">ZZ0214-1</strain>
    </source>
</reference>
<sequence>MSSLTAMAWRMTIIATLLLLLPEVKDVVGVMVVAEGAWSIFVFFVHLADGMPCRRRTASTRTTWAAKKASTKAESDTDAGDESTEVNTSKSTKLLLDEDEVDEADSTPTPRKHGSKAQNMDSDNDDVAPVKRRPGCPAKAKVVKTPEFVPSNKDQDEPVVPKARSGIEPRKVVIKAEAVDDDMS</sequence>
<name>A0A2G8RLA8_9APHY</name>
<gene>
    <name evidence="4" type="ORF">GSI_14992</name>
</gene>
<dbReference type="Proteomes" id="UP000230002">
    <property type="component" value="Unassembled WGS sequence"/>
</dbReference>
<dbReference type="AlphaFoldDB" id="A0A2G8RLA8"/>
<keyword evidence="5" id="KW-1185">Reference proteome</keyword>
<evidence type="ECO:0000313" key="5">
    <source>
        <dbReference type="Proteomes" id="UP000230002"/>
    </source>
</evidence>
<dbReference type="EMBL" id="AYKW01000069">
    <property type="protein sequence ID" value="PIL22304.1"/>
    <property type="molecule type" value="Genomic_DNA"/>
</dbReference>
<accession>A0A2G8RLA8</accession>
<evidence type="ECO:0000256" key="1">
    <source>
        <dbReference type="SAM" id="MobiDB-lite"/>
    </source>
</evidence>
<evidence type="ECO:0000256" key="3">
    <source>
        <dbReference type="SAM" id="SignalP"/>
    </source>
</evidence>
<keyword evidence="3" id="KW-0732">Signal</keyword>
<keyword evidence="2" id="KW-0812">Transmembrane</keyword>